<feature type="domain" description="Glutamine amidotransferase" evidence="1">
    <location>
        <begin position="114"/>
        <end position="220"/>
    </location>
</feature>
<proteinExistence type="predicted"/>
<dbReference type="AlphaFoldDB" id="A0A2P7ZDW0"/>
<evidence type="ECO:0000259" key="1">
    <source>
        <dbReference type="Pfam" id="PF00117"/>
    </source>
</evidence>
<dbReference type="GO" id="GO:0005829">
    <property type="term" value="C:cytosol"/>
    <property type="evidence" value="ECO:0007669"/>
    <property type="project" value="TreeGrafter"/>
</dbReference>
<reference evidence="2 3" key="1">
    <citation type="submission" date="2017-05" db="EMBL/GenBank/DDBJ databases">
        <title>Draft genome sequence of Elsinoe australis.</title>
        <authorList>
            <person name="Cheng Q."/>
        </authorList>
    </citation>
    <scope>NUCLEOTIDE SEQUENCE [LARGE SCALE GENOMIC DNA]</scope>
    <source>
        <strain evidence="2 3">NL1</strain>
    </source>
</reference>
<dbReference type="STRING" id="40998.A0A2P7ZDW0"/>
<accession>A0A2P7ZDW0</accession>
<organism evidence="2 3">
    <name type="scientific">Elsinoe australis</name>
    <dbReference type="NCBI Taxonomy" id="40998"/>
    <lineage>
        <taxon>Eukaryota</taxon>
        <taxon>Fungi</taxon>
        <taxon>Dikarya</taxon>
        <taxon>Ascomycota</taxon>
        <taxon>Pezizomycotina</taxon>
        <taxon>Dothideomycetes</taxon>
        <taxon>Dothideomycetidae</taxon>
        <taxon>Myriangiales</taxon>
        <taxon>Elsinoaceae</taxon>
        <taxon>Elsinoe</taxon>
    </lineage>
</organism>
<sequence length="281" mass="31472">MSRDTVRMLVLEVDENHPDDKKEKGGVGDVLNGLFKTAGNNHDPPLGIDVEMHYIVDDPANGQHGHVPKASEIPTDITAILITGSMYDAHGNDPWIKSLLSLLHELWITRPEMKFSGVCFGHQILSRLLGATVENHPSERWELSHTSMDLSPIGQKLFKTKNKTLSLHQMHQDQVTTIPTRNSAKDLLKQGQKVHVWASSGHTEVQGLYIRDRLFSSQGHLGFDEKMVHRQIEMRQKSGGITEDDAEEVTEAAEKAHLKHDGEVVASAILRFFHGDDYDID</sequence>
<evidence type="ECO:0000313" key="3">
    <source>
        <dbReference type="Proteomes" id="UP000243723"/>
    </source>
</evidence>
<dbReference type="SUPFAM" id="SSF52317">
    <property type="entry name" value="Class I glutamine amidotransferase-like"/>
    <property type="match status" value="1"/>
</dbReference>
<dbReference type="Proteomes" id="UP000243723">
    <property type="component" value="Unassembled WGS sequence"/>
</dbReference>
<dbReference type="Pfam" id="PF00117">
    <property type="entry name" value="GATase"/>
    <property type="match status" value="1"/>
</dbReference>
<dbReference type="PANTHER" id="PTHR42695:SF4">
    <property type="entry name" value="GLUTAMINE AMIDOTRANSFERASE DOMAIN-CONTAINING PROTEIN"/>
    <property type="match status" value="1"/>
</dbReference>
<evidence type="ECO:0000313" key="2">
    <source>
        <dbReference type="EMBL" id="PSK46399.1"/>
    </source>
</evidence>
<dbReference type="Gene3D" id="3.40.50.880">
    <property type="match status" value="1"/>
</dbReference>
<dbReference type="OrthoDB" id="92161at2759"/>
<dbReference type="EMBL" id="NHZQ01000236">
    <property type="protein sequence ID" value="PSK46399.1"/>
    <property type="molecule type" value="Genomic_DNA"/>
</dbReference>
<dbReference type="GO" id="GO:0005634">
    <property type="term" value="C:nucleus"/>
    <property type="evidence" value="ECO:0007669"/>
    <property type="project" value="TreeGrafter"/>
</dbReference>
<dbReference type="InterPro" id="IPR017926">
    <property type="entry name" value="GATASE"/>
</dbReference>
<name>A0A2P7ZDW0_9PEZI</name>
<protein>
    <recommendedName>
        <fullName evidence="1">Glutamine amidotransferase domain-containing protein</fullName>
    </recommendedName>
</protein>
<dbReference type="InterPro" id="IPR044992">
    <property type="entry name" value="ChyE-like"/>
</dbReference>
<gene>
    <name evidence="2" type="ORF">B9Z65_5367</name>
</gene>
<comment type="caution">
    <text evidence="2">The sequence shown here is derived from an EMBL/GenBank/DDBJ whole genome shotgun (WGS) entry which is preliminary data.</text>
</comment>
<dbReference type="InterPro" id="IPR029062">
    <property type="entry name" value="Class_I_gatase-like"/>
</dbReference>
<dbReference type="PANTHER" id="PTHR42695">
    <property type="entry name" value="GLUTAMINE AMIDOTRANSFERASE YLR126C-RELATED"/>
    <property type="match status" value="1"/>
</dbReference>
<keyword evidence="3" id="KW-1185">Reference proteome</keyword>